<dbReference type="Pfam" id="PF07727">
    <property type="entry name" value="RVT_2"/>
    <property type="match status" value="1"/>
</dbReference>
<dbReference type="OrthoDB" id="3344688at2759"/>
<dbReference type="eggNOG" id="KOG0017">
    <property type="taxonomic scope" value="Eukaryota"/>
</dbReference>
<comment type="caution">
    <text evidence="2">The sequence shown here is derived from an EMBL/GenBank/DDBJ whole genome shotgun (WGS) entry which is preliminary data.</text>
</comment>
<name>I2G5C4_USTHO</name>
<dbReference type="EMBL" id="CAGI01000191">
    <property type="protein sequence ID" value="CCF54367.1"/>
    <property type="molecule type" value="Genomic_DNA"/>
</dbReference>
<evidence type="ECO:0000313" key="2">
    <source>
        <dbReference type="EMBL" id="CCF54367.1"/>
    </source>
</evidence>
<sequence length="217" mass="24389">MTLPPGFEEQYRCSLQSACHLKKVLYRLKQSSHEWFAKLDESLCSLGFAQLGCDMVVYKMELVVIAIYVDDIIIVGQEHKVDLVIDSIQACFKNTRGGDAQWHLGICIQQDDNSILLGQDAYIDTILTCFGMDQVVEINMALDPSAANLLLMDPSCWSLTKEQVVTYQQIVGLVMYLMTSTRPKLAFPVSKLTSHLAALTTVHLNQAQHLLHYVLHT</sequence>
<keyword evidence="3" id="KW-1185">Reference proteome</keyword>
<dbReference type="Proteomes" id="UP000006174">
    <property type="component" value="Unassembled WGS sequence"/>
</dbReference>
<accession>I2G5C4</accession>
<organism evidence="2 3">
    <name type="scientific">Ustilago hordei</name>
    <name type="common">Barley covered smut fungus</name>
    <dbReference type="NCBI Taxonomy" id="120017"/>
    <lineage>
        <taxon>Eukaryota</taxon>
        <taxon>Fungi</taxon>
        <taxon>Dikarya</taxon>
        <taxon>Basidiomycota</taxon>
        <taxon>Ustilaginomycotina</taxon>
        <taxon>Ustilaginomycetes</taxon>
        <taxon>Ustilaginales</taxon>
        <taxon>Ustilaginaceae</taxon>
        <taxon>Ustilago</taxon>
    </lineage>
</organism>
<gene>
    <name evidence="2" type="ORF">UHOR_02089</name>
</gene>
<feature type="domain" description="Reverse transcriptase Ty1/copia-type" evidence="1">
    <location>
        <begin position="3"/>
        <end position="135"/>
    </location>
</feature>
<dbReference type="STRING" id="1128400.I2G5C4"/>
<dbReference type="InterPro" id="IPR013103">
    <property type="entry name" value="RVT_2"/>
</dbReference>
<evidence type="ECO:0000259" key="1">
    <source>
        <dbReference type="Pfam" id="PF07727"/>
    </source>
</evidence>
<evidence type="ECO:0000313" key="3">
    <source>
        <dbReference type="Proteomes" id="UP000006174"/>
    </source>
</evidence>
<proteinExistence type="predicted"/>
<dbReference type="AlphaFoldDB" id="I2G5C4"/>
<dbReference type="OMA" id="QVVEINM"/>
<protein>
    <recommendedName>
        <fullName evidence="1">Reverse transcriptase Ty1/copia-type domain-containing protein</fullName>
    </recommendedName>
</protein>
<dbReference type="HOGENOM" id="CLU_001650_10_0_1"/>
<reference evidence="2 3" key="1">
    <citation type="journal article" date="2012" name="Plant Cell">
        <title>Genome comparison of barley and maize smut fungi reveals targeted loss of RNA silencing components and species-specific presence of transposable elements.</title>
        <authorList>
            <person name="Laurie J.D."/>
            <person name="Ali S."/>
            <person name="Linning R."/>
            <person name="Mannhaupt G."/>
            <person name="Wong P."/>
            <person name="Gueldener U."/>
            <person name="Muensterkoetter M."/>
            <person name="Moore R."/>
            <person name="Kahmann R."/>
            <person name="Bakkeren G."/>
            <person name="Schirawski J."/>
        </authorList>
    </citation>
    <scope>NUCLEOTIDE SEQUENCE [LARGE SCALE GENOMIC DNA]</scope>
    <source>
        <strain evidence="3">Uh4875-4</strain>
    </source>
</reference>